<evidence type="ECO:0000256" key="3">
    <source>
        <dbReference type="ARBA" id="ARBA00023110"/>
    </source>
</evidence>
<evidence type="ECO:0000313" key="9">
    <source>
        <dbReference type="Proteomes" id="UP000186594"/>
    </source>
</evidence>
<dbReference type="SUPFAM" id="SSF54534">
    <property type="entry name" value="FKBP-like"/>
    <property type="match status" value="1"/>
</dbReference>
<dbReference type="OrthoDB" id="1902587at2759"/>
<dbReference type="GO" id="GO:0003755">
    <property type="term" value="F:peptidyl-prolyl cis-trans isomerase activity"/>
    <property type="evidence" value="ECO:0007669"/>
    <property type="project" value="UniProtKB-KW"/>
</dbReference>
<evidence type="ECO:0000256" key="1">
    <source>
        <dbReference type="ARBA" id="ARBA00000971"/>
    </source>
</evidence>
<reference evidence="8 9" key="1">
    <citation type="submission" date="2016-04" db="EMBL/GenBank/DDBJ databases">
        <title>Evolutionary innovation and constraint leading to complex multicellularity in the Ascomycota.</title>
        <authorList>
            <person name="Cisse O."/>
            <person name="Nguyen A."/>
            <person name="Hewitt D.A."/>
            <person name="Jedd G."/>
            <person name="Stajich J.E."/>
        </authorList>
    </citation>
    <scope>NUCLEOTIDE SEQUENCE [LARGE SCALE GENOMIC DNA]</scope>
    <source>
        <strain evidence="8 9">DAH-3</strain>
    </source>
</reference>
<sequence>MGVTKEIIAIGNETDYPKSGDTVQMHYIGTLESGKKFDSSVDRGKPFQTKIGVSQVIKGWDESVPTMSLGEKARLTITGDYAYGEQGFPGLIPSNATLIFEVELLAINDKKVV</sequence>
<accession>A0A1U7LIA3</accession>
<feature type="domain" description="PPIase FKBP-type" evidence="7">
    <location>
        <begin position="20"/>
        <end position="108"/>
    </location>
</feature>
<protein>
    <recommendedName>
        <fullName evidence="2 6">peptidylprolyl isomerase</fullName>
        <ecNumber evidence="2 6">5.2.1.8</ecNumber>
    </recommendedName>
</protein>
<dbReference type="GO" id="GO:0005737">
    <property type="term" value="C:cytoplasm"/>
    <property type="evidence" value="ECO:0007669"/>
    <property type="project" value="TreeGrafter"/>
</dbReference>
<dbReference type="PANTHER" id="PTHR10516">
    <property type="entry name" value="PEPTIDYL-PROLYL CIS-TRANS ISOMERASE"/>
    <property type="match status" value="1"/>
</dbReference>
<dbReference type="PANTHER" id="PTHR10516:SF443">
    <property type="entry name" value="FK506-BINDING PROTEIN 59-RELATED"/>
    <property type="match status" value="1"/>
</dbReference>
<dbReference type="InterPro" id="IPR001179">
    <property type="entry name" value="PPIase_FKBP_dom"/>
</dbReference>
<name>A0A1U7LIA3_NEOID</name>
<dbReference type="OMA" id="FTSMNNQ"/>
<dbReference type="AlphaFoldDB" id="A0A1U7LIA3"/>
<dbReference type="InterPro" id="IPR046357">
    <property type="entry name" value="PPIase_dom_sf"/>
</dbReference>
<evidence type="ECO:0000259" key="7">
    <source>
        <dbReference type="PROSITE" id="PS50059"/>
    </source>
</evidence>
<dbReference type="STRING" id="1198029.A0A1U7LIA3"/>
<keyword evidence="3 6" id="KW-0697">Rotamase</keyword>
<dbReference type="PROSITE" id="PS50059">
    <property type="entry name" value="FKBP_PPIASE"/>
    <property type="match status" value="1"/>
</dbReference>
<dbReference type="Proteomes" id="UP000186594">
    <property type="component" value="Unassembled WGS sequence"/>
</dbReference>
<dbReference type="InterPro" id="IPR050689">
    <property type="entry name" value="FKBP-type_PPIase"/>
</dbReference>
<evidence type="ECO:0000256" key="4">
    <source>
        <dbReference type="ARBA" id="ARBA00023235"/>
    </source>
</evidence>
<proteinExistence type="inferred from homology"/>
<dbReference type="FunFam" id="3.10.50.40:FF:000025">
    <property type="entry name" value="Peptidylprolyl isomerase"/>
    <property type="match status" value="1"/>
</dbReference>
<keyword evidence="4 6" id="KW-0413">Isomerase</keyword>
<comment type="caution">
    <text evidence="8">The sequence shown here is derived from an EMBL/GenBank/DDBJ whole genome shotgun (WGS) entry which is preliminary data.</text>
</comment>
<dbReference type="Pfam" id="PF00254">
    <property type="entry name" value="FKBP_C"/>
    <property type="match status" value="1"/>
</dbReference>
<comment type="catalytic activity">
    <reaction evidence="1 6">
        <text>[protein]-peptidylproline (omega=180) = [protein]-peptidylproline (omega=0)</text>
        <dbReference type="Rhea" id="RHEA:16237"/>
        <dbReference type="Rhea" id="RHEA-COMP:10747"/>
        <dbReference type="Rhea" id="RHEA-COMP:10748"/>
        <dbReference type="ChEBI" id="CHEBI:83833"/>
        <dbReference type="ChEBI" id="CHEBI:83834"/>
        <dbReference type="EC" id="5.2.1.8"/>
    </reaction>
</comment>
<comment type="similarity">
    <text evidence="5">Belongs to the FKBP-type PPIase family. FKBP1 subfamily.</text>
</comment>
<evidence type="ECO:0000256" key="5">
    <source>
        <dbReference type="ARBA" id="ARBA00038106"/>
    </source>
</evidence>
<dbReference type="Gene3D" id="3.10.50.40">
    <property type="match status" value="1"/>
</dbReference>
<evidence type="ECO:0000256" key="6">
    <source>
        <dbReference type="PROSITE-ProRule" id="PRU00277"/>
    </source>
</evidence>
<keyword evidence="9" id="KW-1185">Reference proteome</keyword>
<dbReference type="EC" id="5.2.1.8" evidence="2 6"/>
<gene>
    <name evidence="8" type="ORF">NEOLI_001573</name>
</gene>
<evidence type="ECO:0000313" key="8">
    <source>
        <dbReference type="EMBL" id="OLL22374.1"/>
    </source>
</evidence>
<organism evidence="8 9">
    <name type="scientific">Neolecta irregularis (strain DAH-3)</name>
    <dbReference type="NCBI Taxonomy" id="1198029"/>
    <lineage>
        <taxon>Eukaryota</taxon>
        <taxon>Fungi</taxon>
        <taxon>Dikarya</taxon>
        <taxon>Ascomycota</taxon>
        <taxon>Taphrinomycotina</taxon>
        <taxon>Neolectales</taxon>
        <taxon>Neolectaceae</taxon>
        <taxon>Neolecta</taxon>
    </lineage>
</organism>
<dbReference type="EMBL" id="LXFE01003412">
    <property type="protein sequence ID" value="OLL22374.1"/>
    <property type="molecule type" value="Genomic_DNA"/>
</dbReference>
<evidence type="ECO:0000256" key="2">
    <source>
        <dbReference type="ARBA" id="ARBA00013194"/>
    </source>
</evidence>